<dbReference type="NCBIfam" id="NF005677">
    <property type="entry name" value="PRK07471.1"/>
    <property type="match status" value="1"/>
</dbReference>
<dbReference type="GO" id="GO:0003887">
    <property type="term" value="F:DNA-directed DNA polymerase activity"/>
    <property type="evidence" value="ECO:0007669"/>
    <property type="project" value="UniProtKB-EC"/>
</dbReference>
<dbReference type="Gene3D" id="3.40.50.300">
    <property type="entry name" value="P-loop containing nucleotide triphosphate hydrolases"/>
    <property type="match status" value="1"/>
</dbReference>
<dbReference type="InterPro" id="IPR027417">
    <property type="entry name" value="P-loop_NTPase"/>
</dbReference>
<gene>
    <name evidence="1" type="ORF">HUK65_13265</name>
</gene>
<dbReference type="EC" id="2.7.7.7" evidence="1"/>
<dbReference type="InterPro" id="IPR050238">
    <property type="entry name" value="DNA_Rep/Repair_Clamp_Loader"/>
</dbReference>
<dbReference type="AlphaFoldDB" id="A0A7Z0L1L7"/>
<keyword evidence="2" id="KW-1185">Reference proteome</keyword>
<keyword evidence="1" id="KW-0808">Transferase</keyword>
<dbReference type="EMBL" id="JACBXS010000029">
    <property type="protein sequence ID" value="NYS25958.1"/>
    <property type="molecule type" value="Genomic_DNA"/>
</dbReference>
<protein>
    <submittedName>
        <fullName evidence="1">DNA polymerase III subunit delta</fullName>
        <ecNumber evidence="1">2.7.7.7</ecNumber>
    </submittedName>
</protein>
<dbReference type="PANTHER" id="PTHR11669">
    <property type="entry name" value="REPLICATION FACTOR C / DNA POLYMERASE III GAMMA-TAU SUBUNIT"/>
    <property type="match status" value="1"/>
</dbReference>
<organism evidence="1 2">
    <name type="scientific">Rhabdonatronobacter sediminivivens</name>
    <dbReference type="NCBI Taxonomy" id="2743469"/>
    <lineage>
        <taxon>Bacteria</taxon>
        <taxon>Pseudomonadati</taxon>
        <taxon>Pseudomonadota</taxon>
        <taxon>Alphaproteobacteria</taxon>
        <taxon>Rhodobacterales</taxon>
        <taxon>Paracoccaceae</taxon>
        <taxon>Rhabdonatronobacter</taxon>
    </lineage>
</organism>
<dbReference type="SUPFAM" id="SSF52540">
    <property type="entry name" value="P-loop containing nucleoside triphosphate hydrolases"/>
    <property type="match status" value="1"/>
</dbReference>
<dbReference type="GO" id="GO:0009360">
    <property type="term" value="C:DNA polymerase III complex"/>
    <property type="evidence" value="ECO:0007669"/>
    <property type="project" value="TreeGrafter"/>
</dbReference>
<dbReference type="PANTHER" id="PTHR11669:SF8">
    <property type="entry name" value="DNA POLYMERASE III SUBUNIT DELTA"/>
    <property type="match status" value="1"/>
</dbReference>
<comment type="caution">
    <text evidence="1">The sequence shown here is derived from an EMBL/GenBank/DDBJ whole genome shotgun (WGS) entry which is preliminary data.</text>
</comment>
<accession>A0A7Z0L1L7</accession>
<evidence type="ECO:0000313" key="1">
    <source>
        <dbReference type="EMBL" id="NYS25958.1"/>
    </source>
</evidence>
<reference evidence="1 2" key="1">
    <citation type="journal article" date="2000" name="Arch. Microbiol.">
        <title>Rhodobaca bogoriensis gen. nov. and sp. nov., an alkaliphilic purple nonsulfur bacterium from African Rift Valley soda lakes.</title>
        <authorList>
            <person name="Milford A.D."/>
            <person name="Achenbach L.A."/>
            <person name="Jung D.O."/>
            <person name="Madigan M.T."/>
        </authorList>
    </citation>
    <scope>NUCLEOTIDE SEQUENCE [LARGE SCALE GENOMIC DNA]</scope>
    <source>
        <strain evidence="1 2">2376</strain>
    </source>
</reference>
<sequence length="368" mass="38336">MSDPEDLPEPDRIDGVPHPREARALFGHDDAEAAFLEAFNAGRLQHGWMITGPRGVGKATLAWRIARFLLAQTGPSGSPATSLDVPPEHPAATQLAAGAHPGLLVLRRGYDTKAKRLRAVITVDEMRRLHGFFGMRATDGGWRVVIVDAADEMNPNAANALLKSLEEPPARAILLLVAHCPSALLPTIRSRCRMLPLAPLDGADMAAALTQAGFDPGAQAAALAALSGGSVGTAVRLLAADGLALYGELTQVLGAAPRIDRARLLALANSAAGRGAEERFDLLLSLTELWLARLARAGVTGPPQPEAAPGEAEVLARLAPGVGAAQLWAGAASGLVARARQGRAVNLDPVGLVLDMGLRVEAIARQIA</sequence>
<dbReference type="Proteomes" id="UP000529417">
    <property type="component" value="Unassembled WGS sequence"/>
</dbReference>
<dbReference type="GO" id="GO:0006261">
    <property type="term" value="P:DNA-templated DNA replication"/>
    <property type="evidence" value="ECO:0007669"/>
    <property type="project" value="TreeGrafter"/>
</dbReference>
<keyword evidence="1" id="KW-0548">Nucleotidyltransferase</keyword>
<dbReference type="Pfam" id="PF13177">
    <property type="entry name" value="DNA_pol3_delta2"/>
    <property type="match status" value="1"/>
</dbReference>
<proteinExistence type="predicted"/>
<evidence type="ECO:0000313" key="2">
    <source>
        <dbReference type="Proteomes" id="UP000529417"/>
    </source>
</evidence>
<dbReference type="RefSeq" id="WP_179906755.1">
    <property type="nucleotide sequence ID" value="NZ_JACBXS010000029.1"/>
</dbReference>
<name>A0A7Z0L1L7_9RHOB</name>